<feature type="domain" description="NIDO" evidence="7">
    <location>
        <begin position="97"/>
        <end position="256"/>
    </location>
</feature>
<evidence type="ECO:0000256" key="5">
    <source>
        <dbReference type="SAM" id="SignalP"/>
    </source>
</evidence>
<keyword evidence="2" id="KW-0812">Transmembrane</keyword>
<dbReference type="Pfam" id="PF03782">
    <property type="entry name" value="AMOP"/>
    <property type="match status" value="1"/>
</dbReference>
<protein>
    <submittedName>
        <fullName evidence="10">Protein mesh-like</fullName>
    </submittedName>
</protein>
<keyword evidence="5" id="KW-0732">Signal</keyword>
<dbReference type="InterPro" id="IPR003886">
    <property type="entry name" value="NIDO_dom"/>
</dbReference>
<dbReference type="Pfam" id="PF06119">
    <property type="entry name" value="NIDO"/>
    <property type="match status" value="1"/>
</dbReference>
<evidence type="ECO:0000259" key="6">
    <source>
        <dbReference type="PROSITE" id="PS50856"/>
    </source>
</evidence>
<dbReference type="InterPro" id="IPR013783">
    <property type="entry name" value="Ig-like_fold"/>
</dbReference>
<keyword evidence="3" id="KW-1133">Transmembrane helix</keyword>
<gene>
    <name evidence="10" type="primary">LOC110978353</name>
</gene>
<dbReference type="InterPro" id="IPR014756">
    <property type="entry name" value="Ig_E-set"/>
</dbReference>
<evidence type="ECO:0000256" key="3">
    <source>
        <dbReference type="ARBA" id="ARBA00022989"/>
    </source>
</evidence>
<evidence type="ECO:0000256" key="1">
    <source>
        <dbReference type="ARBA" id="ARBA00004370"/>
    </source>
</evidence>
<evidence type="ECO:0000256" key="4">
    <source>
        <dbReference type="ARBA" id="ARBA00023136"/>
    </source>
</evidence>
<dbReference type="InterPro" id="IPR051495">
    <property type="entry name" value="Epithelial_Barrier/Signaling"/>
</dbReference>
<feature type="domain" description="AMOP" evidence="6">
    <location>
        <begin position="472"/>
        <end position="621"/>
    </location>
</feature>
<evidence type="ECO:0000256" key="2">
    <source>
        <dbReference type="ARBA" id="ARBA00022692"/>
    </source>
</evidence>
<dbReference type="RefSeq" id="XP_022088983.1">
    <property type="nucleotide sequence ID" value="XM_022233291.1"/>
</dbReference>
<dbReference type="KEGG" id="aplc:110978353"/>
<sequence length="800" mass="88894">MDCSTVIAILVIVFAPINSSLEELMFPHGVAEGDTFLPPNDDGSSGRVPISNLFPFFDHNYDSLFVNTNGLLSFGLEVSDYDPLPFPLGDDKLVVAVFWCDVDTTAGGNVTYRELLDNSENVRLFRQADDIVRRSFIHQSRFSAKWMFIATWNKVPFYGARCDALKITNTFQASLVTDGRHSFAIFNYEDINWTTSLVSGGDNSGLGGTPAQVGFNAGDGFNFYAVPESRTGTIVDIDQDSNIGTTGRFLFRIDSSNIIDTGCITEGSVTVFPVSGSMLGGDVVHISRPCLDASSTIVCRFADAEVYGQVVSNTTASCVTPLVFEVGRLPLKMSRNGGESFDFTGIFTYLSPEFISPLVKILDAAEWNQQEPVTIMWDTELLQDYMDNVRIYVYSYKEDLPTGTVELVLVYRSNQMIPYRDGMFKFSRPQPLEGVTYTVGVVRVSQDGPQGQNELALPGMWSDIHNLHWLYPVPDPSTWCGNWLERAKLDLEFLAVTEPCPCTLTQALVDNGRFSPHPLCNLDTPRNCEKFKPGAVHCVRANTPSEMEGGQECCYGKDDNILNVLRSQGGGFAQRRHYYGVLPYKVAGRVPYLSHWLSDILPMEHCCVFSADKCEQYKYVRPSQTCEGYIAPTPAIAAGDPHLVSLDGKEYTFNGVGEYTLLETCNGSFVAQARNAAFDIGLPSTVVTALVALEAGMSDQIQIELSNRRGIDVWYRQESNDSEWTMLEFEETRIAQVDLKGVDGVLPGRQQVGRSSQERSRTFPMWSVLRCVYHGRSAQRVHHAAEKIEGADQRTVRQLE</sequence>
<dbReference type="PROSITE" id="PS51233">
    <property type="entry name" value="VWFD"/>
    <property type="match status" value="1"/>
</dbReference>
<dbReference type="InterPro" id="IPR005533">
    <property type="entry name" value="AMOP_dom"/>
</dbReference>
<dbReference type="PANTHER" id="PTHR13802">
    <property type="entry name" value="MUCIN 4-RELATED"/>
    <property type="match status" value="1"/>
</dbReference>
<organism evidence="9 10">
    <name type="scientific">Acanthaster planci</name>
    <name type="common">Crown-of-thorns starfish</name>
    <dbReference type="NCBI Taxonomy" id="133434"/>
    <lineage>
        <taxon>Eukaryota</taxon>
        <taxon>Metazoa</taxon>
        <taxon>Echinodermata</taxon>
        <taxon>Eleutherozoa</taxon>
        <taxon>Asterozoa</taxon>
        <taxon>Asteroidea</taxon>
        <taxon>Valvatacea</taxon>
        <taxon>Valvatida</taxon>
        <taxon>Acanthasteridae</taxon>
        <taxon>Acanthaster</taxon>
    </lineage>
</organism>
<dbReference type="SMART" id="SM00539">
    <property type="entry name" value="NIDO"/>
    <property type="match status" value="1"/>
</dbReference>
<evidence type="ECO:0000313" key="10">
    <source>
        <dbReference type="RefSeq" id="XP_022088983.1"/>
    </source>
</evidence>
<dbReference type="GeneID" id="110978353"/>
<dbReference type="GO" id="GO:0007160">
    <property type="term" value="P:cell-matrix adhesion"/>
    <property type="evidence" value="ECO:0007669"/>
    <property type="project" value="InterPro"/>
</dbReference>
<dbReference type="OMA" id="KYISHAI"/>
<keyword evidence="4" id="KW-0472">Membrane</keyword>
<dbReference type="AlphaFoldDB" id="A0A8B7Y6Z3"/>
<reference evidence="10" key="1">
    <citation type="submission" date="2025-08" db="UniProtKB">
        <authorList>
            <consortium name="RefSeq"/>
        </authorList>
    </citation>
    <scope>IDENTIFICATION</scope>
</reference>
<comment type="subcellular location">
    <subcellularLocation>
        <location evidence="1">Membrane</location>
    </subcellularLocation>
</comment>
<accession>A0A8B7Y6Z3</accession>
<feature type="signal peptide" evidence="5">
    <location>
        <begin position="1"/>
        <end position="19"/>
    </location>
</feature>
<proteinExistence type="predicted"/>
<dbReference type="PROSITE" id="PS50856">
    <property type="entry name" value="AMOP"/>
    <property type="match status" value="1"/>
</dbReference>
<feature type="domain" description="VWFD" evidence="8">
    <location>
        <begin position="633"/>
        <end position="800"/>
    </location>
</feature>
<dbReference type="SUPFAM" id="SSF81296">
    <property type="entry name" value="E set domains"/>
    <property type="match status" value="1"/>
</dbReference>
<dbReference type="PROSITE" id="PS51220">
    <property type="entry name" value="NIDO"/>
    <property type="match status" value="1"/>
</dbReference>
<evidence type="ECO:0000259" key="7">
    <source>
        <dbReference type="PROSITE" id="PS51220"/>
    </source>
</evidence>
<evidence type="ECO:0000313" key="9">
    <source>
        <dbReference type="Proteomes" id="UP000694845"/>
    </source>
</evidence>
<dbReference type="GO" id="GO:0016020">
    <property type="term" value="C:membrane"/>
    <property type="evidence" value="ECO:0007669"/>
    <property type="project" value="UniProtKB-SubCell"/>
</dbReference>
<keyword evidence="9" id="KW-1185">Reference proteome</keyword>
<evidence type="ECO:0000259" key="8">
    <source>
        <dbReference type="PROSITE" id="PS51233"/>
    </source>
</evidence>
<dbReference type="InterPro" id="IPR001846">
    <property type="entry name" value="VWF_type-D"/>
</dbReference>
<dbReference type="SMART" id="SM00723">
    <property type="entry name" value="AMOP"/>
    <property type="match status" value="1"/>
</dbReference>
<feature type="chain" id="PRO_5034869228" evidence="5">
    <location>
        <begin position="20"/>
        <end position="800"/>
    </location>
</feature>
<name>A0A8B7Y6Z3_ACAPL</name>
<dbReference type="PANTHER" id="PTHR13802:SF59">
    <property type="entry name" value="SUSHI DOMAIN-CONTAINING PROTEIN 2"/>
    <property type="match status" value="1"/>
</dbReference>
<dbReference type="Proteomes" id="UP000694845">
    <property type="component" value="Unplaced"/>
</dbReference>
<dbReference type="OrthoDB" id="6236007at2759"/>
<dbReference type="Gene3D" id="2.60.40.10">
    <property type="entry name" value="Immunoglobulins"/>
    <property type="match status" value="1"/>
</dbReference>